<gene>
    <name evidence="2" type="ORF">G7081_03030</name>
</gene>
<dbReference type="AlphaFoldDB" id="A0A6G8AMG0"/>
<evidence type="ECO:0000313" key="2">
    <source>
        <dbReference type="EMBL" id="QIL46113.1"/>
    </source>
</evidence>
<reference evidence="2 3" key="1">
    <citation type="submission" date="2020-03" db="EMBL/GenBank/DDBJ databases">
        <title>Vagococcus sp. nov., isolated from beetles.</title>
        <authorList>
            <person name="Hyun D.-W."/>
            <person name="Bae J.-W."/>
        </authorList>
    </citation>
    <scope>NUCLEOTIDE SEQUENCE [LARGE SCALE GENOMIC DNA]</scope>
    <source>
        <strain evidence="2 3">HDW17A</strain>
    </source>
</reference>
<dbReference type="Pfam" id="PF00581">
    <property type="entry name" value="Rhodanese"/>
    <property type="match status" value="1"/>
</dbReference>
<sequence>MFLFKSVPSITNKELQELLAKKIELIDVREKHEFAGGHILGAKNIPLQQISSYKGKGPVYVICQSGMRSKQATSHLVGKGIDAYNVKGGMMQWQGAVKGGK</sequence>
<dbReference type="Gene3D" id="3.40.250.10">
    <property type="entry name" value="Rhodanese-like domain"/>
    <property type="match status" value="1"/>
</dbReference>
<dbReference type="InterPro" id="IPR050229">
    <property type="entry name" value="GlpE_sulfurtransferase"/>
</dbReference>
<dbReference type="KEGG" id="vah:G7081_03030"/>
<dbReference type="EMBL" id="CP049886">
    <property type="protein sequence ID" value="QIL46113.1"/>
    <property type="molecule type" value="Genomic_DNA"/>
</dbReference>
<accession>A0A6G8AMG0</accession>
<dbReference type="PROSITE" id="PS50206">
    <property type="entry name" value="RHODANESE_3"/>
    <property type="match status" value="1"/>
</dbReference>
<keyword evidence="3" id="KW-1185">Reference proteome</keyword>
<dbReference type="SMART" id="SM00450">
    <property type="entry name" value="RHOD"/>
    <property type="match status" value="1"/>
</dbReference>
<dbReference type="PANTHER" id="PTHR43031:SF18">
    <property type="entry name" value="RHODANESE-RELATED SULFURTRANSFERASES"/>
    <property type="match status" value="1"/>
</dbReference>
<dbReference type="PANTHER" id="PTHR43031">
    <property type="entry name" value="FAD-DEPENDENT OXIDOREDUCTASE"/>
    <property type="match status" value="1"/>
</dbReference>
<proteinExistence type="predicted"/>
<organism evidence="2 3">
    <name type="scientific">Vagococcus coleopterorum</name>
    <dbReference type="NCBI Taxonomy" id="2714946"/>
    <lineage>
        <taxon>Bacteria</taxon>
        <taxon>Bacillati</taxon>
        <taxon>Bacillota</taxon>
        <taxon>Bacilli</taxon>
        <taxon>Lactobacillales</taxon>
        <taxon>Enterococcaceae</taxon>
        <taxon>Vagococcus</taxon>
    </lineage>
</organism>
<protein>
    <submittedName>
        <fullName evidence="2">Rhodanese-like domain-containing protein</fullName>
    </submittedName>
</protein>
<evidence type="ECO:0000259" key="1">
    <source>
        <dbReference type="PROSITE" id="PS50206"/>
    </source>
</evidence>
<name>A0A6G8AMG0_9ENTE</name>
<dbReference type="InterPro" id="IPR036873">
    <property type="entry name" value="Rhodanese-like_dom_sf"/>
</dbReference>
<dbReference type="CDD" id="cd00158">
    <property type="entry name" value="RHOD"/>
    <property type="match status" value="1"/>
</dbReference>
<evidence type="ECO:0000313" key="3">
    <source>
        <dbReference type="Proteomes" id="UP000500890"/>
    </source>
</evidence>
<feature type="domain" description="Rhodanese" evidence="1">
    <location>
        <begin position="19"/>
        <end position="98"/>
    </location>
</feature>
<dbReference type="SUPFAM" id="SSF52821">
    <property type="entry name" value="Rhodanese/Cell cycle control phosphatase"/>
    <property type="match status" value="1"/>
</dbReference>
<dbReference type="InterPro" id="IPR001763">
    <property type="entry name" value="Rhodanese-like_dom"/>
</dbReference>
<dbReference type="Proteomes" id="UP000500890">
    <property type="component" value="Chromosome"/>
</dbReference>
<dbReference type="RefSeq" id="WP_166007273.1">
    <property type="nucleotide sequence ID" value="NZ_CP049886.1"/>
</dbReference>